<dbReference type="OrthoDB" id="443318at2759"/>
<dbReference type="AlphaFoldDB" id="A0A6A6URZ8"/>
<dbReference type="FunFam" id="3.40.50.1820:FF:000118">
    <property type="entry name" value="Carboxypeptidase"/>
    <property type="match status" value="1"/>
</dbReference>
<feature type="signal peptide" evidence="7">
    <location>
        <begin position="1"/>
        <end position="19"/>
    </location>
</feature>
<reference evidence="8" key="1">
    <citation type="journal article" date="2020" name="Stud. Mycol.">
        <title>101 Dothideomycetes genomes: a test case for predicting lifestyles and emergence of pathogens.</title>
        <authorList>
            <person name="Haridas S."/>
            <person name="Albert R."/>
            <person name="Binder M."/>
            <person name="Bloem J."/>
            <person name="Labutti K."/>
            <person name="Salamov A."/>
            <person name="Andreopoulos B."/>
            <person name="Baker S."/>
            <person name="Barry K."/>
            <person name="Bills G."/>
            <person name="Bluhm B."/>
            <person name="Cannon C."/>
            <person name="Castanera R."/>
            <person name="Culley D."/>
            <person name="Daum C."/>
            <person name="Ezra D."/>
            <person name="Gonzalez J."/>
            <person name="Henrissat B."/>
            <person name="Kuo A."/>
            <person name="Liang C."/>
            <person name="Lipzen A."/>
            <person name="Lutzoni F."/>
            <person name="Magnuson J."/>
            <person name="Mondo S."/>
            <person name="Nolan M."/>
            <person name="Ohm R."/>
            <person name="Pangilinan J."/>
            <person name="Park H.-J."/>
            <person name="Ramirez L."/>
            <person name="Alfaro M."/>
            <person name="Sun H."/>
            <person name="Tritt A."/>
            <person name="Yoshinaga Y."/>
            <person name="Zwiers L.-H."/>
            <person name="Turgeon B."/>
            <person name="Goodwin S."/>
            <person name="Spatafora J."/>
            <person name="Crous P."/>
            <person name="Grigoriev I."/>
        </authorList>
    </citation>
    <scope>NUCLEOTIDE SEQUENCE</scope>
    <source>
        <strain evidence="8">CBS 115976</strain>
    </source>
</reference>
<evidence type="ECO:0000256" key="6">
    <source>
        <dbReference type="ARBA" id="ARBA00023180"/>
    </source>
</evidence>
<keyword evidence="3 7" id="KW-0645">Protease</keyword>
<evidence type="ECO:0000256" key="2">
    <source>
        <dbReference type="ARBA" id="ARBA00022645"/>
    </source>
</evidence>
<evidence type="ECO:0000256" key="5">
    <source>
        <dbReference type="ARBA" id="ARBA00022801"/>
    </source>
</evidence>
<dbReference type="InterPro" id="IPR029058">
    <property type="entry name" value="AB_hydrolase_fold"/>
</dbReference>
<evidence type="ECO:0000256" key="4">
    <source>
        <dbReference type="ARBA" id="ARBA00022729"/>
    </source>
</evidence>
<keyword evidence="5 7" id="KW-0378">Hydrolase</keyword>
<dbReference type="SUPFAM" id="SSF53474">
    <property type="entry name" value="alpha/beta-Hydrolases"/>
    <property type="match status" value="1"/>
</dbReference>
<keyword evidence="9" id="KW-1185">Reference proteome</keyword>
<dbReference type="Gene3D" id="3.40.50.1820">
    <property type="entry name" value="alpha/beta hydrolase"/>
    <property type="match status" value="1"/>
</dbReference>
<keyword evidence="6" id="KW-0325">Glycoprotein</keyword>
<comment type="similarity">
    <text evidence="1 7">Belongs to the peptidase S10 family.</text>
</comment>
<sequence>MYLLVLSYVFASLVHLVYGRDPRYAGPEIAARLNSGEYLRNIKQTVQRNIENAPPVPKQVVQNNVTAKFIVDGKKIPEVNFDVGESYAGSIPIGSSNNTSLFFWYFPTTNPDGKNDLTIWLNGGPGCSSLEGFLQENGPFLWNYGTFKPVKNPWSFQRLSNTLWVEQPVGTGFSHGDATEYSEEMIATSFLAWFKNFMDTFELHGKKIYIAGESYAGLYIPYIADAMFNKKDKKYFDLRGTMIYDGSINTDAIMSAAPTYGYVKAYDNIFQLNDTFMAEVEQTAKTCGYIDYVEKYLTYPPKGKLPQPTLPTSFADRRKCKSLWGRILDAVSAVNPCFNYYQITTSCPLLWDVLGFPGSFEYLPEGASVYFDRADVKKAINAPTNIKWEECSTIPLSIADMSEPSSWSVLPRVIERSERTILGHGGLDYVLLANGTLLSIQNMTWNGAQGFQKPVKSDFFVPYHDEESQSTMSGSGVQGVTHTERGLTYVEVFMSGHMIPQYAPSSAYRHLEFLLGRIESLSERTGFTTQRHIPQPRDRKIL</sequence>
<dbReference type="InterPro" id="IPR018202">
    <property type="entry name" value="Ser_caboxypep_ser_AS"/>
</dbReference>
<evidence type="ECO:0000256" key="3">
    <source>
        <dbReference type="ARBA" id="ARBA00022670"/>
    </source>
</evidence>
<dbReference type="PANTHER" id="PTHR11802:SF479">
    <property type="entry name" value="CARBOXYPEPTIDASE"/>
    <property type="match status" value="1"/>
</dbReference>
<evidence type="ECO:0000256" key="7">
    <source>
        <dbReference type="RuleBase" id="RU361156"/>
    </source>
</evidence>
<dbReference type="PROSITE" id="PS00131">
    <property type="entry name" value="CARBOXYPEPT_SER_SER"/>
    <property type="match status" value="1"/>
</dbReference>
<dbReference type="InterPro" id="IPR001563">
    <property type="entry name" value="Peptidase_S10"/>
</dbReference>
<evidence type="ECO:0000313" key="9">
    <source>
        <dbReference type="Proteomes" id="UP000799302"/>
    </source>
</evidence>
<accession>A0A6A6URZ8</accession>
<dbReference type="PRINTS" id="PR00724">
    <property type="entry name" value="CRBOXYPTASEC"/>
</dbReference>
<protein>
    <recommendedName>
        <fullName evidence="7">Carboxypeptidase</fullName>
        <ecNumber evidence="7">3.4.16.-</ecNumber>
    </recommendedName>
</protein>
<keyword evidence="4 7" id="KW-0732">Signal</keyword>
<dbReference type="Pfam" id="PF00450">
    <property type="entry name" value="Peptidase_S10"/>
    <property type="match status" value="1"/>
</dbReference>
<keyword evidence="2 7" id="KW-0121">Carboxypeptidase</keyword>
<evidence type="ECO:0000256" key="1">
    <source>
        <dbReference type="ARBA" id="ARBA00009431"/>
    </source>
</evidence>
<evidence type="ECO:0000313" key="8">
    <source>
        <dbReference type="EMBL" id="KAF2675099.1"/>
    </source>
</evidence>
<dbReference type="Proteomes" id="UP000799302">
    <property type="component" value="Unassembled WGS sequence"/>
</dbReference>
<organism evidence="8 9">
    <name type="scientific">Microthyrium microscopicum</name>
    <dbReference type="NCBI Taxonomy" id="703497"/>
    <lineage>
        <taxon>Eukaryota</taxon>
        <taxon>Fungi</taxon>
        <taxon>Dikarya</taxon>
        <taxon>Ascomycota</taxon>
        <taxon>Pezizomycotina</taxon>
        <taxon>Dothideomycetes</taxon>
        <taxon>Dothideomycetes incertae sedis</taxon>
        <taxon>Microthyriales</taxon>
        <taxon>Microthyriaceae</taxon>
        <taxon>Microthyrium</taxon>
    </lineage>
</organism>
<dbReference type="GO" id="GO:0006508">
    <property type="term" value="P:proteolysis"/>
    <property type="evidence" value="ECO:0007669"/>
    <property type="project" value="UniProtKB-KW"/>
</dbReference>
<dbReference type="GO" id="GO:0004185">
    <property type="term" value="F:serine-type carboxypeptidase activity"/>
    <property type="evidence" value="ECO:0007669"/>
    <property type="project" value="UniProtKB-UniRule"/>
</dbReference>
<proteinExistence type="inferred from homology"/>
<name>A0A6A6URZ8_9PEZI</name>
<dbReference type="EMBL" id="MU004230">
    <property type="protein sequence ID" value="KAF2675099.1"/>
    <property type="molecule type" value="Genomic_DNA"/>
</dbReference>
<dbReference type="PANTHER" id="PTHR11802">
    <property type="entry name" value="SERINE PROTEASE FAMILY S10 SERINE CARBOXYPEPTIDASE"/>
    <property type="match status" value="1"/>
</dbReference>
<gene>
    <name evidence="8" type="ORF">BT63DRAFT_431077</name>
</gene>
<feature type="chain" id="PRO_5025717891" description="Carboxypeptidase" evidence="7">
    <location>
        <begin position="20"/>
        <end position="542"/>
    </location>
</feature>
<dbReference type="EC" id="3.4.16.-" evidence="7"/>